<dbReference type="PIRSF" id="PIRSF006779">
    <property type="entry name" value="UCP006779"/>
    <property type="match status" value="1"/>
</dbReference>
<evidence type="ECO:0000259" key="4">
    <source>
        <dbReference type="Pfam" id="PF20257"/>
    </source>
</evidence>
<dbReference type="Pfam" id="PF01887">
    <property type="entry name" value="SAM_HAT_N"/>
    <property type="match status" value="1"/>
</dbReference>
<comment type="caution">
    <text evidence="5">The sequence shown here is derived from an EMBL/GenBank/DDBJ whole genome shotgun (WGS) entry which is preliminary data.</text>
</comment>
<dbReference type="RefSeq" id="WP_266055954.1">
    <property type="nucleotide sequence ID" value="NZ_JAPFQN010000004.1"/>
</dbReference>
<dbReference type="InterPro" id="IPR046470">
    <property type="entry name" value="SAM_HAT_C"/>
</dbReference>
<dbReference type="InterPro" id="IPR023228">
    <property type="entry name" value="SAM_OH_AdoTrfase_N_sf"/>
</dbReference>
<proteinExistence type="inferred from homology"/>
<feature type="domain" description="S-adenosyl-l-methionine hydroxide adenosyltransferase C-terminal" evidence="4">
    <location>
        <begin position="165"/>
        <end position="249"/>
    </location>
</feature>
<evidence type="ECO:0000256" key="1">
    <source>
        <dbReference type="ARBA" id="ARBA00022691"/>
    </source>
</evidence>
<protein>
    <submittedName>
        <fullName evidence="5">SAM-dependent chlorinase/fluorinase</fullName>
    </submittedName>
</protein>
<evidence type="ECO:0000313" key="6">
    <source>
        <dbReference type="Proteomes" id="UP001209885"/>
    </source>
</evidence>
<dbReference type="Gene3D" id="3.40.50.10790">
    <property type="entry name" value="S-adenosyl-l-methionine hydroxide adenosyltransferase, N-terminal"/>
    <property type="match status" value="1"/>
</dbReference>
<organism evidence="5 6">
    <name type="scientific">Mangrovivirga halotolerans</name>
    <dbReference type="NCBI Taxonomy" id="2993936"/>
    <lineage>
        <taxon>Bacteria</taxon>
        <taxon>Pseudomonadati</taxon>
        <taxon>Bacteroidota</taxon>
        <taxon>Cytophagia</taxon>
        <taxon>Cytophagales</taxon>
        <taxon>Mangrovivirgaceae</taxon>
        <taxon>Mangrovivirga</taxon>
    </lineage>
</organism>
<name>A0ABT3RP57_9BACT</name>
<dbReference type="InterPro" id="IPR046469">
    <property type="entry name" value="SAM_HAT_N"/>
</dbReference>
<evidence type="ECO:0000313" key="5">
    <source>
        <dbReference type="EMBL" id="MCX2743569.1"/>
    </source>
</evidence>
<dbReference type="Pfam" id="PF20257">
    <property type="entry name" value="SAM_HAT_C"/>
    <property type="match status" value="1"/>
</dbReference>
<gene>
    <name evidence="5" type="ORF">OO013_06820</name>
</gene>
<dbReference type="Gene3D" id="2.40.30.90">
    <property type="entry name" value="Bacterial fluorinating enzyme like"/>
    <property type="match status" value="1"/>
</dbReference>
<dbReference type="PANTHER" id="PTHR35092:SF1">
    <property type="entry name" value="CHLORINASE MJ1651"/>
    <property type="match status" value="1"/>
</dbReference>
<sequence length="258" mass="28618">MAIVTFLSDFGNTDHYVAAVKAKMLRVNPGLQIVDVSHSVKKHNLIHCSYLLKNVFREFPAGSVHLVCVAGGQEGDGEFIAVKLEEHYFVGRDNGLFSLLSDHSPLGVVELASKTNQTFPEKVTLAEAAARLASGETIHNLGPRKPEMRKLLNRASRATKKQIQGHVIHVDHFGNLVTNILKQDFDILTRERGYTIIFGREKHNKIFENYNEVEPGECFTLFNSDGVMEIGISQGNASELLGLDFDSPVNIIFDESTP</sequence>
<keyword evidence="1" id="KW-0949">S-adenosyl-L-methionine</keyword>
<reference evidence="5 6" key="1">
    <citation type="submission" date="2022-11" db="EMBL/GenBank/DDBJ databases">
        <title>The characterization of three novel Bacteroidetes species and genomic analysis of their roles in tidal elemental geochemical cycles.</title>
        <authorList>
            <person name="Ma K."/>
        </authorList>
    </citation>
    <scope>NUCLEOTIDE SEQUENCE [LARGE SCALE GENOMIC DNA]</scope>
    <source>
        <strain evidence="5 6">M17</strain>
    </source>
</reference>
<dbReference type="InterPro" id="IPR002747">
    <property type="entry name" value="SAM_OH_AdoTrfase"/>
</dbReference>
<dbReference type="PANTHER" id="PTHR35092">
    <property type="entry name" value="CHLORINASE MJ1651"/>
    <property type="match status" value="1"/>
</dbReference>
<comment type="similarity">
    <text evidence="2">Belongs to the SAM hydrolase / SAM-dependent halogenase family.</text>
</comment>
<dbReference type="SUPFAM" id="SSF101852">
    <property type="entry name" value="Bacterial fluorinating enzyme, C-terminal domain"/>
    <property type="match status" value="1"/>
</dbReference>
<evidence type="ECO:0000256" key="2">
    <source>
        <dbReference type="ARBA" id="ARBA00024035"/>
    </source>
</evidence>
<keyword evidence="6" id="KW-1185">Reference proteome</keyword>
<accession>A0ABT3RP57</accession>
<dbReference type="InterPro" id="IPR023227">
    <property type="entry name" value="SAM_OH_AdoTrfase_C_sf"/>
</dbReference>
<dbReference type="SUPFAM" id="SSF102522">
    <property type="entry name" value="Bacterial fluorinating enzyme, N-terminal domain"/>
    <property type="match status" value="1"/>
</dbReference>
<dbReference type="Proteomes" id="UP001209885">
    <property type="component" value="Unassembled WGS sequence"/>
</dbReference>
<feature type="domain" description="S-adenosyl-l-methionine hydroxide adenosyltransferase N-terminal" evidence="3">
    <location>
        <begin position="4"/>
        <end position="142"/>
    </location>
</feature>
<evidence type="ECO:0000259" key="3">
    <source>
        <dbReference type="Pfam" id="PF01887"/>
    </source>
</evidence>
<dbReference type="EMBL" id="JAPFQN010000004">
    <property type="protein sequence ID" value="MCX2743569.1"/>
    <property type="molecule type" value="Genomic_DNA"/>
</dbReference>